<protein>
    <submittedName>
        <fullName evidence="3">Uncharacterized protein</fullName>
    </submittedName>
</protein>
<name>A0A5J4VLK2_9EUKA</name>
<keyword evidence="1" id="KW-0175">Coiled coil</keyword>
<organism evidence="3 4">
    <name type="scientific">Streblomastix strix</name>
    <dbReference type="NCBI Taxonomy" id="222440"/>
    <lineage>
        <taxon>Eukaryota</taxon>
        <taxon>Metamonada</taxon>
        <taxon>Preaxostyla</taxon>
        <taxon>Oxymonadida</taxon>
        <taxon>Streblomastigidae</taxon>
        <taxon>Streblomastix</taxon>
    </lineage>
</organism>
<evidence type="ECO:0000313" key="4">
    <source>
        <dbReference type="Proteomes" id="UP000324800"/>
    </source>
</evidence>
<feature type="compositionally biased region" description="Basic and acidic residues" evidence="2">
    <location>
        <begin position="867"/>
        <end position="878"/>
    </location>
</feature>
<feature type="coiled-coil region" evidence="1">
    <location>
        <begin position="340"/>
        <end position="367"/>
    </location>
</feature>
<evidence type="ECO:0000313" key="3">
    <source>
        <dbReference type="EMBL" id="KAA6383385.1"/>
    </source>
</evidence>
<feature type="region of interest" description="Disordered" evidence="2">
    <location>
        <begin position="857"/>
        <end position="878"/>
    </location>
</feature>
<feature type="compositionally biased region" description="Basic and acidic residues" evidence="2">
    <location>
        <begin position="475"/>
        <end position="502"/>
    </location>
</feature>
<proteinExistence type="predicted"/>
<accession>A0A5J4VLK2</accession>
<dbReference type="InterPro" id="IPR016024">
    <property type="entry name" value="ARM-type_fold"/>
</dbReference>
<dbReference type="Proteomes" id="UP000324800">
    <property type="component" value="Unassembled WGS sequence"/>
</dbReference>
<feature type="compositionally biased region" description="Basic and acidic residues" evidence="2">
    <location>
        <begin position="454"/>
        <end position="467"/>
    </location>
</feature>
<feature type="compositionally biased region" description="Basic and acidic residues" evidence="2">
    <location>
        <begin position="418"/>
        <end position="440"/>
    </location>
</feature>
<dbReference type="InterPro" id="IPR011989">
    <property type="entry name" value="ARM-like"/>
</dbReference>
<gene>
    <name evidence="3" type="ORF">EZS28_021088</name>
</gene>
<feature type="region of interest" description="Disordered" evidence="2">
    <location>
        <begin position="516"/>
        <end position="535"/>
    </location>
</feature>
<feature type="compositionally biased region" description="Basic and acidic residues" evidence="2">
    <location>
        <begin position="526"/>
        <end position="535"/>
    </location>
</feature>
<reference evidence="3 4" key="1">
    <citation type="submission" date="2019-03" db="EMBL/GenBank/DDBJ databases">
        <title>Single cell metagenomics reveals metabolic interactions within the superorganism composed of flagellate Streblomastix strix and complex community of Bacteroidetes bacteria on its surface.</title>
        <authorList>
            <person name="Treitli S.C."/>
            <person name="Kolisko M."/>
            <person name="Husnik F."/>
            <person name="Keeling P."/>
            <person name="Hampl V."/>
        </authorList>
    </citation>
    <scope>NUCLEOTIDE SEQUENCE [LARGE SCALE GENOMIC DNA]</scope>
    <source>
        <strain evidence="3">ST1C</strain>
    </source>
</reference>
<feature type="region of interest" description="Disordered" evidence="2">
    <location>
        <begin position="418"/>
        <end position="502"/>
    </location>
</feature>
<evidence type="ECO:0000256" key="1">
    <source>
        <dbReference type="SAM" id="Coils"/>
    </source>
</evidence>
<dbReference type="EMBL" id="SNRW01006272">
    <property type="protein sequence ID" value="KAA6383385.1"/>
    <property type="molecule type" value="Genomic_DNA"/>
</dbReference>
<dbReference type="SUPFAM" id="SSF48371">
    <property type="entry name" value="ARM repeat"/>
    <property type="match status" value="1"/>
</dbReference>
<sequence length="878" mass="101513">MIESNKTQPNEQSSFEQLLKINKKIKYMKKVKQSTSDIMRKLTKVLQTIIIIEDDDKSQRTDEFEIILKDVLGQIDQISDGIIQGQKDVDSAMQTGLVTELIGLIKRTPSDQISALRILPIYQISQKGKAEQTHKLYQQGILQTLAPKLRINNKNAQLFILLTFIYIIKNGWKQIRQSQQQQQQQQSNLQQLLNQQHPYLDNLQNEGVIQMIVTDVLASKEVDDYNKRVACKLLDSIYIEGIVLPKDLQEEVLTNFSQQFSSEDEQEGTFGALSYLAVNKGLKNINITIMKLLMKDFSILLLIMEKTADKEVESIAINSLLRFLSNVYINGSWDSQYLIKKDISAKIMKKLEDLNDYKNEAKILESSIIHPEIMNKLMMIRRSVLNKNRSYINDLIKAGLMDELLEEIEKLMNSKVNKYNDKKDQEQQRKNQEQNQKHDTGQIPITAQIEEEEPLQRPDDEDQKQLEDPIDDDLTELKRVKEDSESQSDSENKSKSASDRRIKNINEKIVNIQYYGRTSADEQENESDKEKEADIERDWEGLNGVENYNEFSEQEESNEIEGDGEEGLMLIAIEIIKQLIHNNQQGNNLIVFDSEFIDGVLRLLNDNPLPIIKSHNLSPIWYLIKQLTFDQKRKLIPKGIVPIMLKMMTSDDKDVVFIARRILDGLFSIGMEGLQGGEQHPLRKPLEDDGTINELIKQFNEVEKGDDKYQVREVISQILASLNKAYPLPQDCGQEIINQLKDSDNHDQQYLDLLAECPDNYDMILDNEYERKMLNDEQNLLPSLQLLETMLLVGSEFNGKILTYALQDKVKILTYFSHLNQILDKDGEELSQLNKEETRMKAQQVLKLMKWILRGKQGPIEQEDNEEQGKNKNEDQNE</sequence>
<dbReference type="AlphaFoldDB" id="A0A5J4VLK2"/>
<evidence type="ECO:0000256" key="2">
    <source>
        <dbReference type="SAM" id="MobiDB-lite"/>
    </source>
</evidence>
<dbReference type="Gene3D" id="1.25.10.10">
    <property type="entry name" value="Leucine-rich Repeat Variant"/>
    <property type="match status" value="1"/>
</dbReference>
<comment type="caution">
    <text evidence="3">The sequence shown here is derived from an EMBL/GenBank/DDBJ whole genome shotgun (WGS) entry which is preliminary data.</text>
</comment>
<feature type="non-terminal residue" evidence="3">
    <location>
        <position position="878"/>
    </location>
</feature>